<feature type="non-terminal residue" evidence="2">
    <location>
        <position position="1"/>
    </location>
</feature>
<feature type="compositionally biased region" description="Low complexity" evidence="1">
    <location>
        <begin position="1"/>
        <end position="20"/>
    </location>
</feature>
<reference evidence="2" key="1">
    <citation type="journal article" date="2014" name="Front. Microbiol.">
        <title>High frequency of phylogenetically diverse reductive dehalogenase-homologous genes in deep subseafloor sedimentary metagenomes.</title>
        <authorList>
            <person name="Kawai M."/>
            <person name="Futagami T."/>
            <person name="Toyoda A."/>
            <person name="Takaki Y."/>
            <person name="Nishi S."/>
            <person name="Hori S."/>
            <person name="Arai W."/>
            <person name="Tsubouchi T."/>
            <person name="Morono Y."/>
            <person name="Uchiyama I."/>
            <person name="Ito T."/>
            <person name="Fujiyama A."/>
            <person name="Inagaki F."/>
            <person name="Takami H."/>
        </authorList>
    </citation>
    <scope>NUCLEOTIDE SEQUENCE</scope>
    <source>
        <strain evidence="2">Expedition CK06-06</strain>
    </source>
</reference>
<evidence type="ECO:0000256" key="1">
    <source>
        <dbReference type="SAM" id="MobiDB-lite"/>
    </source>
</evidence>
<name>X0Y761_9ZZZZ</name>
<feature type="non-terminal residue" evidence="2">
    <location>
        <position position="253"/>
    </location>
</feature>
<proteinExistence type="predicted"/>
<dbReference type="EMBL" id="BARS01041485">
    <property type="protein sequence ID" value="GAG32726.1"/>
    <property type="molecule type" value="Genomic_DNA"/>
</dbReference>
<accession>X0Y761</accession>
<dbReference type="Gene3D" id="1.20.5.320">
    <property type="entry name" value="6-Phosphogluconate Dehydrogenase, domain 3"/>
    <property type="match status" value="1"/>
</dbReference>
<evidence type="ECO:0000313" key="2">
    <source>
        <dbReference type="EMBL" id="GAG32726.1"/>
    </source>
</evidence>
<feature type="region of interest" description="Disordered" evidence="1">
    <location>
        <begin position="1"/>
        <end position="34"/>
    </location>
</feature>
<protein>
    <recommendedName>
        <fullName evidence="3">Chitin-binding type-3 domain-containing protein</fullName>
    </recommendedName>
</protein>
<evidence type="ECO:0008006" key="3">
    <source>
        <dbReference type="Google" id="ProtNLM"/>
    </source>
</evidence>
<organism evidence="2">
    <name type="scientific">marine sediment metagenome</name>
    <dbReference type="NCBI Taxonomy" id="412755"/>
    <lineage>
        <taxon>unclassified sequences</taxon>
        <taxon>metagenomes</taxon>
        <taxon>ecological metagenomes</taxon>
    </lineage>
</organism>
<comment type="caution">
    <text evidence="2">The sequence shown here is derived from an EMBL/GenBank/DDBJ whole genome shotgun (WGS) entry which is preliminary data.</text>
</comment>
<gene>
    <name evidence="2" type="ORF">S01H1_63083</name>
</gene>
<dbReference type="AlphaFoldDB" id="X0Y761"/>
<sequence>VQGIQGDQGIQGIQGETGDTGSQGIQGEKGMNWQGEWSSGEYQIDDTVEYLGTSYIATAITTETPSISATNWDVVALKGTDGAGAGNLLSDGSIPMDGGYSPANPQDIATRAYIDQGASFAVYNPSGSIMVAGSPVYPNGDIVGGVTSVTLAQADSHDNLGNEIFVLAEDIGTLSPGQAKRDGAVFNVDTDAFTAGDLLWISPTVAGEYVNVMPEFPNYPIQVGAVIVKSATAGILGLIIAGSTHDTFENFWN</sequence>